<dbReference type="EMBL" id="CP036525">
    <property type="protein sequence ID" value="QDT07294.1"/>
    <property type="molecule type" value="Genomic_DNA"/>
</dbReference>
<dbReference type="SUPFAM" id="SSF53448">
    <property type="entry name" value="Nucleotide-diphospho-sugar transferases"/>
    <property type="match status" value="1"/>
</dbReference>
<evidence type="ECO:0000259" key="1">
    <source>
        <dbReference type="Pfam" id="PF00535"/>
    </source>
</evidence>
<dbReference type="OrthoDB" id="9772170at2"/>
<dbReference type="GO" id="GO:0050501">
    <property type="term" value="F:hyaluronan synthase activity"/>
    <property type="evidence" value="ECO:0007669"/>
    <property type="project" value="UniProtKB-EC"/>
</dbReference>
<dbReference type="RefSeq" id="WP_145175045.1">
    <property type="nucleotide sequence ID" value="NZ_CP036525.1"/>
</dbReference>
<protein>
    <submittedName>
        <fullName evidence="2">Hyaluronan synthase</fullName>
        <ecNumber evidence="2">2.4.1.212</ecNumber>
    </submittedName>
</protein>
<evidence type="ECO:0000313" key="3">
    <source>
        <dbReference type="Proteomes" id="UP000318538"/>
    </source>
</evidence>
<dbReference type="AlphaFoldDB" id="A0A517NJI2"/>
<sequence>MANDGEDDSRLAGASPPRISVVIPAFNNAAFIQRALASVFDQGYRNTEIIVVDDGSTDGTASMLAKFSDQIKVIRQSNAGSAVARNVGLSEATGDYVAFLDADDWFLPGKFCQQAAILNSDPRLGAVHSGWKIADAAGTIAQDVQPWKVAPKLDLNTWLVFKPVKLGAMLFRRHWLQQVSGFDPELRQSQDVDLMLRLSLAGCPFRWQREPTLCYRHHDASTIRSNSLGQVKYATMVLDKFYANPMVPRAMKRRERSVRYYSGIWLGWHLFQTGNVAAVANQLQQTLRYSKSDFRHTVHDWLYQFANWTSDAGLVVEDLQSMIPEWVSLGEVETSESDDLAATLNWWLAVWWHYIEQHDAEAARQLETVPPRTSQQLVEQVSFYLRTGSDSAHVEAVDRFWQDALTSGLVQPCDQHLVTELYVTLCGRALYGGDWRIARQGLLRAVQFGWRPRGWRPAIHAVRSLLAELRTA</sequence>
<dbReference type="InterPro" id="IPR029044">
    <property type="entry name" value="Nucleotide-diphossugar_trans"/>
</dbReference>
<dbReference type="Gene3D" id="3.90.550.10">
    <property type="entry name" value="Spore Coat Polysaccharide Biosynthesis Protein SpsA, Chain A"/>
    <property type="match status" value="1"/>
</dbReference>
<keyword evidence="3" id="KW-1185">Reference proteome</keyword>
<dbReference type="Pfam" id="PF00535">
    <property type="entry name" value="Glycos_transf_2"/>
    <property type="match status" value="1"/>
</dbReference>
<dbReference type="EC" id="2.4.1.212" evidence="2"/>
<name>A0A517NJI2_9BACT</name>
<dbReference type="KEGG" id="rlc:K227x_57210"/>
<gene>
    <name evidence="2" type="primary">hyaD_2</name>
    <name evidence="2" type="ORF">K227x_57210</name>
</gene>
<feature type="domain" description="Glycosyltransferase 2-like" evidence="1">
    <location>
        <begin position="20"/>
        <end position="143"/>
    </location>
</feature>
<dbReference type="InterPro" id="IPR001173">
    <property type="entry name" value="Glyco_trans_2-like"/>
</dbReference>
<dbReference type="PANTHER" id="PTHR43685:SF2">
    <property type="entry name" value="GLYCOSYLTRANSFERASE 2-LIKE DOMAIN-CONTAINING PROTEIN"/>
    <property type="match status" value="1"/>
</dbReference>
<dbReference type="InterPro" id="IPR050834">
    <property type="entry name" value="Glycosyltransf_2"/>
</dbReference>
<dbReference type="Proteomes" id="UP000318538">
    <property type="component" value="Chromosome"/>
</dbReference>
<keyword evidence="2" id="KW-0328">Glycosyltransferase</keyword>
<evidence type="ECO:0000313" key="2">
    <source>
        <dbReference type="EMBL" id="QDT07294.1"/>
    </source>
</evidence>
<organism evidence="2 3">
    <name type="scientific">Rubripirellula lacrimiformis</name>
    <dbReference type="NCBI Taxonomy" id="1930273"/>
    <lineage>
        <taxon>Bacteria</taxon>
        <taxon>Pseudomonadati</taxon>
        <taxon>Planctomycetota</taxon>
        <taxon>Planctomycetia</taxon>
        <taxon>Pirellulales</taxon>
        <taxon>Pirellulaceae</taxon>
        <taxon>Rubripirellula</taxon>
    </lineage>
</organism>
<keyword evidence="2" id="KW-0808">Transferase</keyword>
<proteinExistence type="predicted"/>
<accession>A0A517NJI2</accession>
<dbReference type="PANTHER" id="PTHR43685">
    <property type="entry name" value="GLYCOSYLTRANSFERASE"/>
    <property type="match status" value="1"/>
</dbReference>
<reference evidence="2 3" key="1">
    <citation type="submission" date="2019-02" db="EMBL/GenBank/DDBJ databases">
        <title>Deep-cultivation of Planctomycetes and their phenomic and genomic characterization uncovers novel biology.</title>
        <authorList>
            <person name="Wiegand S."/>
            <person name="Jogler M."/>
            <person name="Boedeker C."/>
            <person name="Pinto D."/>
            <person name="Vollmers J."/>
            <person name="Rivas-Marin E."/>
            <person name="Kohn T."/>
            <person name="Peeters S.H."/>
            <person name="Heuer A."/>
            <person name="Rast P."/>
            <person name="Oberbeckmann S."/>
            <person name="Bunk B."/>
            <person name="Jeske O."/>
            <person name="Meyerdierks A."/>
            <person name="Storesund J.E."/>
            <person name="Kallscheuer N."/>
            <person name="Luecker S."/>
            <person name="Lage O.M."/>
            <person name="Pohl T."/>
            <person name="Merkel B.J."/>
            <person name="Hornburger P."/>
            <person name="Mueller R.-W."/>
            <person name="Bruemmer F."/>
            <person name="Labrenz M."/>
            <person name="Spormann A.M."/>
            <person name="Op den Camp H."/>
            <person name="Overmann J."/>
            <person name="Amann R."/>
            <person name="Jetten M.S.M."/>
            <person name="Mascher T."/>
            <person name="Medema M.H."/>
            <person name="Devos D.P."/>
            <person name="Kaster A.-K."/>
            <person name="Ovreas L."/>
            <person name="Rohde M."/>
            <person name="Galperin M.Y."/>
            <person name="Jogler C."/>
        </authorList>
    </citation>
    <scope>NUCLEOTIDE SEQUENCE [LARGE SCALE GENOMIC DNA]</scope>
    <source>
        <strain evidence="2 3">K22_7</strain>
    </source>
</reference>